<accession>A0A6A5Q788</accession>
<reference evidence="1" key="1">
    <citation type="journal article" date="2020" name="Stud. Mycol.">
        <title>101 Dothideomycetes genomes: a test case for predicting lifestyles and emergence of pathogens.</title>
        <authorList>
            <person name="Haridas S."/>
            <person name="Albert R."/>
            <person name="Binder M."/>
            <person name="Bloem J."/>
            <person name="Labutti K."/>
            <person name="Salamov A."/>
            <person name="Andreopoulos B."/>
            <person name="Baker S."/>
            <person name="Barry K."/>
            <person name="Bills G."/>
            <person name="Bluhm B."/>
            <person name="Cannon C."/>
            <person name="Castanera R."/>
            <person name="Culley D."/>
            <person name="Daum C."/>
            <person name="Ezra D."/>
            <person name="Gonzalez J."/>
            <person name="Henrissat B."/>
            <person name="Kuo A."/>
            <person name="Liang C."/>
            <person name="Lipzen A."/>
            <person name="Lutzoni F."/>
            <person name="Magnuson J."/>
            <person name="Mondo S."/>
            <person name="Nolan M."/>
            <person name="Ohm R."/>
            <person name="Pangilinan J."/>
            <person name="Park H.-J."/>
            <person name="Ramirez L."/>
            <person name="Alfaro M."/>
            <person name="Sun H."/>
            <person name="Tritt A."/>
            <person name="Yoshinaga Y."/>
            <person name="Zwiers L.-H."/>
            <person name="Turgeon B."/>
            <person name="Goodwin S."/>
            <person name="Spatafora J."/>
            <person name="Crous P."/>
            <person name="Grigoriev I."/>
        </authorList>
    </citation>
    <scope>NUCLEOTIDE SEQUENCE</scope>
    <source>
        <strain evidence="1">HMLAC05119</strain>
    </source>
</reference>
<dbReference type="EMBL" id="ML979144">
    <property type="protein sequence ID" value="KAF1911339.1"/>
    <property type="molecule type" value="Genomic_DNA"/>
</dbReference>
<organism evidence="1 2">
    <name type="scientific">Ampelomyces quisqualis</name>
    <name type="common">Powdery mildew agent</name>
    <dbReference type="NCBI Taxonomy" id="50730"/>
    <lineage>
        <taxon>Eukaryota</taxon>
        <taxon>Fungi</taxon>
        <taxon>Dikarya</taxon>
        <taxon>Ascomycota</taxon>
        <taxon>Pezizomycotina</taxon>
        <taxon>Dothideomycetes</taxon>
        <taxon>Pleosporomycetidae</taxon>
        <taxon>Pleosporales</taxon>
        <taxon>Pleosporineae</taxon>
        <taxon>Phaeosphaeriaceae</taxon>
        <taxon>Ampelomyces</taxon>
    </lineage>
</organism>
<dbReference type="PANTHER" id="PTHR24148">
    <property type="entry name" value="ANKYRIN REPEAT DOMAIN-CONTAINING PROTEIN 39 HOMOLOG-RELATED"/>
    <property type="match status" value="1"/>
</dbReference>
<evidence type="ECO:0000313" key="2">
    <source>
        <dbReference type="Proteomes" id="UP000800096"/>
    </source>
</evidence>
<name>A0A6A5Q788_AMPQU</name>
<sequence length="360" mass="39945">MSQVYRTERFPLVGLLRATCVGRVYHLGDDGHQHLDSTDPRDKIFGLLGLAEDKEELEALDIFPDYRRSKEEVYMATMAALLQQGHVSILSLCHIHEMPSDLPSWAPDWSMPMSETLQDVKPDHITLYPEFNAAGSKLHCQVIISKKAGRPDGISILAMTYDEILQVGAIPRISATGTCMLPEHWLYEILRLSYVGKKVYQNFKSRLQAVVRASHAATGNGANAMLERVDLYSDALPILKNGIHTIRRNDMKLGLQKFFASTDAETNRALTSGNPSRLVHEFMRITPRRSPFVTVKGHLGLTSHTARKGDVVAVIAGAQLPSILRPRDSGKHELVGEAYVDGIMDGEAVNAGTWEHIVLS</sequence>
<dbReference type="OrthoDB" id="2157530at2759"/>
<proteinExistence type="predicted"/>
<dbReference type="AlphaFoldDB" id="A0A6A5Q788"/>
<dbReference type="Pfam" id="PF26639">
    <property type="entry name" value="Het-6_barrel"/>
    <property type="match status" value="1"/>
</dbReference>
<gene>
    <name evidence="1" type="ORF">BDU57DRAFT_543229</name>
</gene>
<dbReference type="Proteomes" id="UP000800096">
    <property type="component" value="Unassembled WGS sequence"/>
</dbReference>
<dbReference type="PANTHER" id="PTHR24148:SF73">
    <property type="entry name" value="HET DOMAIN PROTEIN (AFU_ORTHOLOGUE AFUA_8G01020)"/>
    <property type="match status" value="1"/>
</dbReference>
<protein>
    <submittedName>
        <fullName evidence="1">Uncharacterized protein</fullName>
    </submittedName>
</protein>
<keyword evidence="2" id="KW-1185">Reference proteome</keyword>
<evidence type="ECO:0000313" key="1">
    <source>
        <dbReference type="EMBL" id="KAF1911339.1"/>
    </source>
</evidence>
<dbReference type="InterPro" id="IPR052895">
    <property type="entry name" value="HetReg/Transcr_Mod"/>
</dbReference>